<comment type="caution">
    <text evidence="1">The sequence shown here is derived from an EMBL/GenBank/DDBJ whole genome shotgun (WGS) entry which is preliminary data.</text>
</comment>
<dbReference type="EMBL" id="JBHTBW010000014">
    <property type="protein sequence ID" value="MFC7440533.1"/>
    <property type="molecule type" value="Genomic_DNA"/>
</dbReference>
<accession>A0ABW2RHN7</accession>
<organism evidence="1 2">
    <name type="scientific">Laceyella putida</name>
    <dbReference type="NCBI Taxonomy" id="110101"/>
    <lineage>
        <taxon>Bacteria</taxon>
        <taxon>Bacillati</taxon>
        <taxon>Bacillota</taxon>
        <taxon>Bacilli</taxon>
        <taxon>Bacillales</taxon>
        <taxon>Thermoactinomycetaceae</taxon>
        <taxon>Laceyella</taxon>
    </lineage>
</organism>
<dbReference type="Pfam" id="PF21820">
    <property type="entry name" value="DUF6886"/>
    <property type="match status" value="1"/>
</dbReference>
<evidence type="ECO:0000313" key="1">
    <source>
        <dbReference type="EMBL" id="MFC7440533.1"/>
    </source>
</evidence>
<dbReference type="RefSeq" id="WP_379863814.1">
    <property type="nucleotide sequence ID" value="NZ_JBHTBW010000014.1"/>
</dbReference>
<sequence length="170" mass="19554">MKLYHISEDPGITCFRPRIPKSNPDAAPAVWAINEKRAPHYYFPRDCPRVCYWVSPDTTEEDRDKFFGHTSATWIIAIEKDWFARVREAQLYRYELPPETFRCIDMNAGYYISQSTVTPTTVEPLGDLLARLMATRIELRITPSLWPLVEAVPASTVGFSMIRLRNAGGR</sequence>
<protein>
    <submittedName>
        <fullName evidence="1">DUF6886 family protein</fullName>
    </submittedName>
</protein>
<dbReference type="InterPro" id="IPR049253">
    <property type="entry name" value="DUF6886"/>
</dbReference>
<evidence type="ECO:0000313" key="2">
    <source>
        <dbReference type="Proteomes" id="UP001596500"/>
    </source>
</evidence>
<dbReference type="Proteomes" id="UP001596500">
    <property type="component" value="Unassembled WGS sequence"/>
</dbReference>
<name>A0ABW2RHN7_9BACL</name>
<reference evidence="2" key="1">
    <citation type="journal article" date="2019" name="Int. J. Syst. Evol. Microbiol.">
        <title>The Global Catalogue of Microorganisms (GCM) 10K type strain sequencing project: providing services to taxonomists for standard genome sequencing and annotation.</title>
        <authorList>
            <consortium name="The Broad Institute Genomics Platform"/>
            <consortium name="The Broad Institute Genome Sequencing Center for Infectious Disease"/>
            <person name="Wu L."/>
            <person name="Ma J."/>
        </authorList>
    </citation>
    <scope>NUCLEOTIDE SEQUENCE [LARGE SCALE GENOMIC DNA]</scope>
    <source>
        <strain evidence="2">CGMCC 1.12942</strain>
    </source>
</reference>
<proteinExistence type="predicted"/>
<keyword evidence="2" id="KW-1185">Reference proteome</keyword>
<gene>
    <name evidence="1" type="ORF">ACFQNG_05140</name>
</gene>